<dbReference type="GO" id="GO:0006400">
    <property type="term" value="P:tRNA modification"/>
    <property type="evidence" value="ECO:0007669"/>
    <property type="project" value="InterPro"/>
</dbReference>
<name>A0A4S4KI84_9APHY</name>
<gene>
    <name evidence="4" type="ORF">EW026_g4644</name>
</gene>
<accession>A0A4S4KI84</accession>
<dbReference type="Proteomes" id="UP000309038">
    <property type="component" value="Unassembled WGS sequence"/>
</dbReference>
<dbReference type="AlphaFoldDB" id="A0A4S4KI84"/>
<evidence type="ECO:0000256" key="2">
    <source>
        <dbReference type="SAM" id="MobiDB-lite"/>
    </source>
</evidence>
<keyword evidence="5" id="KW-1185">Reference proteome</keyword>
<dbReference type="CDD" id="cd11717">
    <property type="entry name" value="THUMP_THUMPD1_like"/>
    <property type="match status" value="1"/>
</dbReference>
<proteinExistence type="predicted"/>
<dbReference type="EMBL" id="SGPJ01000174">
    <property type="protein sequence ID" value="THG97327.1"/>
    <property type="molecule type" value="Genomic_DNA"/>
</dbReference>
<sequence>MSEGKGKRKSDARDKPRRRFNYDGTPIQRSIDGPSVWVTCVRGKERQAVGELYDLFGQLASELWPDSSLTTGGASIAEDSDDDADSDIEKAIAKEVSSMKRPRKEQRFANYQTSTSCFVVLSCKSPVDPVLLVTKHVGNVLEKGYTQRLSPISATCSTNLQEMKTMLIRLLQPFLSADEEKVFSYKIELRTRNHNTLSRPQIVQELATCVPAQHKVNLEDPEVFILVEIFKSTCGMSIVRDYYRLQKFNVMEIAKTEEPGFKPNEGRISQRMCEDLTGRVR</sequence>
<protein>
    <recommendedName>
        <fullName evidence="3">THUMP domain-containing protein</fullName>
    </recommendedName>
</protein>
<dbReference type="PROSITE" id="PS51165">
    <property type="entry name" value="THUMP"/>
    <property type="match status" value="1"/>
</dbReference>
<dbReference type="InterPro" id="IPR040183">
    <property type="entry name" value="THUMPD1-like"/>
</dbReference>
<feature type="region of interest" description="Disordered" evidence="2">
    <location>
        <begin position="1"/>
        <end position="27"/>
    </location>
</feature>
<evidence type="ECO:0000259" key="3">
    <source>
        <dbReference type="PROSITE" id="PS51165"/>
    </source>
</evidence>
<dbReference type="PANTHER" id="PTHR13452:SF10">
    <property type="entry name" value="THUMP DOMAIN-CONTAINING PROTEIN 1"/>
    <property type="match status" value="1"/>
</dbReference>
<dbReference type="SUPFAM" id="SSF143437">
    <property type="entry name" value="THUMP domain-like"/>
    <property type="match status" value="1"/>
</dbReference>
<keyword evidence="1" id="KW-0694">RNA-binding</keyword>
<evidence type="ECO:0000313" key="4">
    <source>
        <dbReference type="EMBL" id="THG97327.1"/>
    </source>
</evidence>
<dbReference type="GO" id="GO:0003723">
    <property type="term" value="F:RNA binding"/>
    <property type="evidence" value="ECO:0007669"/>
    <property type="project" value="UniProtKB-UniRule"/>
</dbReference>
<dbReference type="PANTHER" id="PTHR13452">
    <property type="entry name" value="THUMP DOMAIN CONTAINING PROTEIN 1-RELATED"/>
    <property type="match status" value="1"/>
</dbReference>
<reference evidence="4 5" key="1">
    <citation type="submission" date="2019-02" db="EMBL/GenBank/DDBJ databases">
        <title>Genome sequencing of the rare red list fungi Phlebia centrifuga.</title>
        <authorList>
            <person name="Buettner E."/>
            <person name="Kellner H."/>
        </authorList>
    </citation>
    <scope>NUCLEOTIDE SEQUENCE [LARGE SCALE GENOMIC DNA]</scope>
    <source>
        <strain evidence="4 5">DSM 108282</strain>
    </source>
</reference>
<evidence type="ECO:0000256" key="1">
    <source>
        <dbReference type="PROSITE-ProRule" id="PRU00529"/>
    </source>
</evidence>
<dbReference type="FunFam" id="3.30.2300.10:FF:000001">
    <property type="entry name" value="THUMP domain-containing protein 1"/>
    <property type="match status" value="1"/>
</dbReference>
<dbReference type="Pfam" id="PF02926">
    <property type="entry name" value="THUMP"/>
    <property type="match status" value="1"/>
</dbReference>
<feature type="domain" description="THUMP" evidence="3">
    <location>
        <begin position="134"/>
        <end position="240"/>
    </location>
</feature>
<dbReference type="Gene3D" id="3.30.2300.10">
    <property type="entry name" value="THUMP superfamily"/>
    <property type="match status" value="1"/>
</dbReference>
<dbReference type="InterPro" id="IPR004114">
    <property type="entry name" value="THUMP_dom"/>
</dbReference>
<organism evidence="4 5">
    <name type="scientific">Hermanssonia centrifuga</name>
    <dbReference type="NCBI Taxonomy" id="98765"/>
    <lineage>
        <taxon>Eukaryota</taxon>
        <taxon>Fungi</taxon>
        <taxon>Dikarya</taxon>
        <taxon>Basidiomycota</taxon>
        <taxon>Agaricomycotina</taxon>
        <taxon>Agaricomycetes</taxon>
        <taxon>Polyporales</taxon>
        <taxon>Meruliaceae</taxon>
        <taxon>Hermanssonia</taxon>
    </lineage>
</organism>
<comment type="caution">
    <text evidence="4">The sequence shown here is derived from an EMBL/GenBank/DDBJ whole genome shotgun (WGS) entry which is preliminary data.</text>
</comment>
<evidence type="ECO:0000313" key="5">
    <source>
        <dbReference type="Proteomes" id="UP000309038"/>
    </source>
</evidence>